<dbReference type="Proteomes" id="UP001215280">
    <property type="component" value="Unassembled WGS sequence"/>
</dbReference>
<evidence type="ECO:0000313" key="2">
    <source>
        <dbReference type="EMBL" id="KAJ7779328.1"/>
    </source>
</evidence>
<keyword evidence="1" id="KW-0732">Signal</keyword>
<reference evidence="2" key="1">
    <citation type="submission" date="2023-03" db="EMBL/GenBank/DDBJ databases">
        <title>Massive genome expansion in bonnet fungi (Mycena s.s.) driven by repeated elements and novel gene families across ecological guilds.</title>
        <authorList>
            <consortium name="Lawrence Berkeley National Laboratory"/>
            <person name="Harder C.B."/>
            <person name="Miyauchi S."/>
            <person name="Viragh M."/>
            <person name="Kuo A."/>
            <person name="Thoen E."/>
            <person name="Andreopoulos B."/>
            <person name="Lu D."/>
            <person name="Skrede I."/>
            <person name="Drula E."/>
            <person name="Henrissat B."/>
            <person name="Morin E."/>
            <person name="Kohler A."/>
            <person name="Barry K."/>
            <person name="LaButti K."/>
            <person name="Morin E."/>
            <person name="Salamov A."/>
            <person name="Lipzen A."/>
            <person name="Mereny Z."/>
            <person name="Hegedus B."/>
            <person name="Baldrian P."/>
            <person name="Stursova M."/>
            <person name="Weitz H."/>
            <person name="Taylor A."/>
            <person name="Grigoriev I.V."/>
            <person name="Nagy L.G."/>
            <person name="Martin F."/>
            <person name="Kauserud H."/>
        </authorList>
    </citation>
    <scope>NUCLEOTIDE SEQUENCE</scope>
    <source>
        <strain evidence="2">CBHHK188m</strain>
    </source>
</reference>
<gene>
    <name evidence="2" type="ORF">DFH07DRAFT_950392</name>
</gene>
<evidence type="ECO:0008006" key="4">
    <source>
        <dbReference type="Google" id="ProtNLM"/>
    </source>
</evidence>
<dbReference type="EMBL" id="JARJLG010000007">
    <property type="protein sequence ID" value="KAJ7779328.1"/>
    <property type="molecule type" value="Genomic_DNA"/>
</dbReference>
<comment type="caution">
    <text evidence="2">The sequence shown here is derived from an EMBL/GenBank/DDBJ whole genome shotgun (WGS) entry which is preliminary data.</text>
</comment>
<sequence>MFALRIASLFLLSASFVSSSPAPAAGLTVRQASTADVETVFNTLKSSTDSILPQITTLASSGTATDATVTPLINDLTAALDTATASLAVLPISLKRQSDDDIAALVAGIITDITNALDSLLATASTIPALGGLLDGVDTSLNQVLLGLEILLAGVLSLVANLLVDVAGLLEQLALGLTLGTLGL</sequence>
<evidence type="ECO:0000256" key="1">
    <source>
        <dbReference type="SAM" id="SignalP"/>
    </source>
</evidence>
<keyword evidence="3" id="KW-1185">Reference proteome</keyword>
<feature type="chain" id="PRO_5042034693" description="Sc15 protein" evidence="1">
    <location>
        <begin position="20"/>
        <end position="184"/>
    </location>
</feature>
<feature type="signal peptide" evidence="1">
    <location>
        <begin position="1"/>
        <end position="19"/>
    </location>
</feature>
<organism evidence="2 3">
    <name type="scientific">Mycena maculata</name>
    <dbReference type="NCBI Taxonomy" id="230809"/>
    <lineage>
        <taxon>Eukaryota</taxon>
        <taxon>Fungi</taxon>
        <taxon>Dikarya</taxon>
        <taxon>Basidiomycota</taxon>
        <taxon>Agaricomycotina</taxon>
        <taxon>Agaricomycetes</taxon>
        <taxon>Agaricomycetidae</taxon>
        <taxon>Agaricales</taxon>
        <taxon>Marasmiineae</taxon>
        <taxon>Mycenaceae</taxon>
        <taxon>Mycena</taxon>
    </lineage>
</organism>
<protein>
    <recommendedName>
        <fullName evidence="4">Sc15 protein</fullName>
    </recommendedName>
</protein>
<dbReference type="AlphaFoldDB" id="A0AAD7K6E0"/>
<accession>A0AAD7K6E0</accession>
<proteinExistence type="predicted"/>
<name>A0AAD7K6E0_9AGAR</name>
<evidence type="ECO:0000313" key="3">
    <source>
        <dbReference type="Proteomes" id="UP001215280"/>
    </source>
</evidence>